<dbReference type="CDD" id="cd03791">
    <property type="entry name" value="GT5_Glycogen_synthase_DULL1-like"/>
    <property type="match status" value="1"/>
</dbReference>
<dbReference type="InterPro" id="IPR011835">
    <property type="entry name" value="GS/SS"/>
</dbReference>
<dbReference type="UniPathway" id="UPA00164"/>
<dbReference type="GO" id="GO:0009011">
    <property type="term" value="F:alpha-1,4-glucan glucosyltransferase (ADP-glucose donor) activity"/>
    <property type="evidence" value="ECO:0007669"/>
    <property type="project" value="UniProtKB-UniRule"/>
</dbReference>
<accession>A0A6C0NVI0</accession>
<feature type="binding site" evidence="7">
    <location>
        <position position="15"/>
    </location>
    <ligand>
        <name>ADP-alpha-D-glucose</name>
        <dbReference type="ChEBI" id="CHEBI:57498"/>
    </ligand>
</feature>
<comment type="catalytic activity">
    <reaction evidence="1 7">
        <text>[(1-&gt;4)-alpha-D-glucosyl](n) + ADP-alpha-D-glucose = [(1-&gt;4)-alpha-D-glucosyl](n+1) + ADP + H(+)</text>
        <dbReference type="Rhea" id="RHEA:18189"/>
        <dbReference type="Rhea" id="RHEA-COMP:9584"/>
        <dbReference type="Rhea" id="RHEA-COMP:9587"/>
        <dbReference type="ChEBI" id="CHEBI:15378"/>
        <dbReference type="ChEBI" id="CHEBI:15444"/>
        <dbReference type="ChEBI" id="CHEBI:57498"/>
        <dbReference type="ChEBI" id="CHEBI:456216"/>
        <dbReference type="EC" id="2.4.1.21"/>
    </reaction>
</comment>
<feature type="domain" description="Glycosyl transferase family 1" evidence="8">
    <location>
        <begin position="287"/>
        <end position="445"/>
    </location>
</feature>
<dbReference type="InterPro" id="IPR013534">
    <property type="entry name" value="Starch_synth_cat_dom"/>
</dbReference>
<dbReference type="EMBL" id="CP048286">
    <property type="protein sequence ID" value="QHW30121.1"/>
    <property type="molecule type" value="Genomic_DNA"/>
</dbReference>
<proteinExistence type="inferred from homology"/>
<dbReference type="NCBIfam" id="NF001898">
    <property type="entry name" value="PRK00654.1-1"/>
    <property type="match status" value="1"/>
</dbReference>
<evidence type="ECO:0000313" key="11">
    <source>
        <dbReference type="Proteomes" id="UP000479114"/>
    </source>
</evidence>
<comment type="function">
    <text evidence="2 7">Synthesizes alpha-1,4-glucan chains using ADP-glucose.</text>
</comment>
<sequence>MKVWFAASEAMPLMKTGGLADVVGALPKALAKRGMDVTVVLPKYGEVPHEIASRAELRQVVWVQMGWRRQYCGLYEVNMDGVRIVLVDNEYYFKRGHLYGYGDDAERFAFFSFAVVEALIAADELPDVLHCHDWQTGLVPFLLRTRYAGHPGLCRIKTVYTIHDLKYQGVFSRDLLQDLLAAGDDLSSPDALEFYGAASCMKAGLRFADKLTTVSPTYAREIMTETYGEQLDGVLRQRAGDLTGIVNGVDTDAYDPMRDEHLAVRYRDSVAKKRKNKQALQRELGLPEDETMPMIGIVSRLVWQKGLDMLEEAIPELMNERLQLVALGSGEPRLEAMLQAARERYPDRIAVWIGFNEGLARRIFASSDMYLKPSRFEPCGLGQLIALRYRTVPIVRETGGLRDTVASYNEYTGEGNGFTFGPASAHDMLYTIRRALSLYRDETAWSQILSNSAKKDFGWRLSAREYDKLYRDLVG</sequence>
<dbReference type="GO" id="GO:0004373">
    <property type="term" value="F:alpha-1,4-glucan glucosyltransferase (UDP-glucose donor) activity"/>
    <property type="evidence" value="ECO:0007669"/>
    <property type="project" value="InterPro"/>
</dbReference>
<dbReference type="EC" id="2.4.1.21" evidence="7"/>
<dbReference type="Proteomes" id="UP000479114">
    <property type="component" value="Chromosome"/>
</dbReference>
<reference evidence="10 11" key="1">
    <citation type="submission" date="2020-02" db="EMBL/GenBank/DDBJ databases">
        <title>Paenibacillus sp. nov., isolated from rhizosphere soil of tomato.</title>
        <authorList>
            <person name="Weon H.-Y."/>
            <person name="Lee S.A."/>
        </authorList>
    </citation>
    <scope>NUCLEOTIDE SEQUENCE [LARGE SCALE GENOMIC DNA]</scope>
    <source>
        <strain evidence="10 11">14171R-81</strain>
    </source>
</reference>
<evidence type="ECO:0000256" key="7">
    <source>
        <dbReference type="HAMAP-Rule" id="MF_00484"/>
    </source>
</evidence>
<keyword evidence="6 7" id="KW-0320">Glycogen biosynthesis</keyword>
<comment type="pathway">
    <text evidence="7">Glycan biosynthesis; glycogen biosynthesis.</text>
</comment>
<dbReference type="PANTHER" id="PTHR45825:SF11">
    <property type="entry name" value="ALPHA AMYLASE DOMAIN-CONTAINING PROTEIN"/>
    <property type="match status" value="1"/>
</dbReference>
<dbReference type="KEGG" id="prz:GZH47_04210"/>
<dbReference type="NCBIfam" id="TIGR02095">
    <property type="entry name" value="glgA"/>
    <property type="match status" value="1"/>
</dbReference>
<organism evidence="10 11">
    <name type="scientific">Paenibacillus rhizovicinus</name>
    <dbReference type="NCBI Taxonomy" id="2704463"/>
    <lineage>
        <taxon>Bacteria</taxon>
        <taxon>Bacillati</taxon>
        <taxon>Bacillota</taxon>
        <taxon>Bacilli</taxon>
        <taxon>Bacillales</taxon>
        <taxon>Paenibacillaceae</taxon>
        <taxon>Paenibacillus</taxon>
    </lineage>
</organism>
<evidence type="ECO:0000259" key="8">
    <source>
        <dbReference type="Pfam" id="PF00534"/>
    </source>
</evidence>
<dbReference type="RefSeq" id="WP_162638820.1">
    <property type="nucleotide sequence ID" value="NZ_CP048286.1"/>
</dbReference>
<dbReference type="NCBIfam" id="NF001899">
    <property type="entry name" value="PRK00654.1-2"/>
    <property type="match status" value="1"/>
</dbReference>
<gene>
    <name evidence="7 10" type="primary">glgA</name>
    <name evidence="10" type="ORF">GZH47_04210</name>
</gene>
<evidence type="ECO:0000256" key="5">
    <source>
        <dbReference type="ARBA" id="ARBA00022679"/>
    </source>
</evidence>
<dbReference type="SUPFAM" id="SSF53756">
    <property type="entry name" value="UDP-Glycosyltransferase/glycogen phosphorylase"/>
    <property type="match status" value="1"/>
</dbReference>
<protein>
    <recommendedName>
        <fullName evidence="7">Glycogen synthase</fullName>
        <ecNumber evidence="7">2.4.1.21</ecNumber>
    </recommendedName>
    <alternativeName>
        <fullName evidence="7">Starch [bacterial glycogen] synthase</fullName>
    </alternativeName>
</protein>
<keyword evidence="4 7" id="KW-0328">Glycosyltransferase</keyword>
<feature type="domain" description="Starch synthase catalytic" evidence="9">
    <location>
        <begin position="2"/>
        <end position="237"/>
    </location>
</feature>
<evidence type="ECO:0000256" key="3">
    <source>
        <dbReference type="ARBA" id="ARBA00010281"/>
    </source>
</evidence>
<evidence type="ECO:0000256" key="2">
    <source>
        <dbReference type="ARBA" id="ARBA00002764"/>
    </source>
</evidence>
<keyword evidence="5 7" id="KW-0808">Transferase</keyword>
<dbReference type="HAMAP" id="MF_00484">
    <property type="entry name" value="Glycogen_synth"/>
    <property type="match status" value="1"/>
</dbReference>
<evidence type="ECO:0000256" key="1">
    <source>
        <dbReference type="ARBA" id="ARBA00001478"/>
    </source>
</evidence>
<dbReference type="PANTHER" id="PTHR45825">
    <property type="entry name" value="GRANULE-BOUND STARCH SYNTHASE 1, CHLOROPLASTIC/AMYLOPLASTIC"/>
    <property type="match status" value="1"/>
</dbReference>
<keyword evidence="11" id="KW-1185">Reference proteome</keyword>
<dbReference type="Gene3D" id="3.40.50.2000">
    <property type="entry name" value="Glycogen Phosphorylase B"/>
    <property type="match status" value="2"/>
</dbReference>
<evidence type="ECO:0000256" key="6">
    <source>
        <dbReference type="ARBA" id="ARBA00023056"/>
    </source>
</evidence>
<evidence type="ECO:0000256" key="4">
    <source>
        <dbReference type="ARBA" id="ARBA00022676"/>
    </source>
</evidence>
<dbReference type="AlphaFoldDB" id="A0A6C0NVI0"/>
<evidence type="ECO:0000259" key="9">
    <source>
        <dbReference type="Pfam" id="PF08323"/>
    </source>
</evidence>
<dbReference type="InterPro" id="IPR001296">
    <property type="entry name" value="Glyco_trans_1"/>
</dbReference>
<name>A0A6C0NVI0_9BACL</name>
<dbReference type="Pfam" id="PF08323">
    <property type="entry name" value="Glyco_transf_5"/>
    <property type="match status" value="1"/>
</dbReference>
<comment type="similarity">
    <text evidence="3 7">Belongs to the glycosyltransferase 1 family. Bacterial/plant glycogen synthase subfamily.</text>
</comment>
<dbReference type="GO" id="GO:0005978">
    <property type="term" value="P:glycogen biosynthetic process"/>
    <property type="evidence" value="ECO:0007669"/>
    <property type="project" value="UniProtKB-UniRule"/>
</dbReference>
<evidence type="ECO:0000313" key="10">
    <source>
        <dbReference type="EMBL" id="QHW30121.1"/>
    </source>
</evidence>
<dbReference type="Pfam" id="PF00534">
    <property type="entry name" value="Glycos_transf_1"/>
    <property type="match status" value="1"/>
</dbReference>